<sequence>MTAAHDESDARPLVLGLVGTDHHPFDRVVAWLDAFARTHPDVHVVVQHGTSQPPTAADGVPLLPKAELAGLLDRAAVVVSHGGPSTIVESYRTGRMPVVVPRDPQHGEHVDGHQQRFARFAEQRGLALVAHDAAALTALVERGLAGDLPRPGAALPDPAHAAAVLGQEVARLTAVPSRRLRLLRRSARSGARAPRG</sequence>
<reference evidence="3" key="1">
    <citation type="submission" date="2011-04" db="EMBL/GenBank/DDBJ databases">
        <title>Complete sequence of Cellvibrio gilvus ATCC 13127.</title>
        <authorList>
            <person name="Lucas S."/>
            <person name="Han J."/>
            <person name="Lapidus A."/>
            <person name="Cheng J.-F."/>
            <person name="Goodwin L."/>
            <person name="Pitluck S."/>
            <person name="Peters L."/>
            <person name="Munk A."/>
            <person name="Detter J.C."/>
            <person name="Han C."/>
            <person name="Tapia R."/>
            <person name="Land M."/>
            <person name="Hauser L."/>
            <person name="Kyrpides N."/>
            <person name="Ivanova N."/>
            <person name="Ovchinnikova G."/>
            <person name="Pagani I."/>
            <person name="Mead D."/>
            <person name="Brumm P."/>
            <person name="Woyke T."/>
        </authorList>
    </citation>
    <scope>NUCLEOTIDE SEQUENCE [LARGE SCALE GENOMIC DNA]</scope>
    <source>
        <strain evidence="3">ATCC 13127 / NRRL B-14078</strain>
    </source>
</reference>
<dbReference type="SUPFAM" id="SSF53756">
    <property type="entry name" value="UDP-Glycosyltransferase/glycogen phosphorylase"/>
    <property type="match status" value="1"/>
</dbReference>
<dbReference type="RefSeq" id="WP_013882654.1">
    <property type="nucleotide sequence ID" value="NC_015671.1"/>
</dbReference>
<evidence type="ECO:0000259" key="1">
    <source>
        <dbReference type="Pfam" id="PF04101"/>
    </source>
</evidence>
<dbReference type="STRING" id="593907.Celgi_0611"/>
<evidence type="ECO:0000313" key="2">
    <source>
        <dbReference type="EMBL" id="AEI11131.1"/>
    </source>
</evidence>
<dbReference type="Gene3D" id="3.40.50.2000">
    <property type="entry name" value="Glycogen Phosphorylase B"/>
    <property type="match status" value="1"/>
</dbReference>
<evidence type="ECO:0000313" key="3">
    <source>
        <dbReference type="Proteomes" id="UP000000485"/>
    </source>
</evidence>
<dbReference type="EMBL" id="CP002665">
    <property type="protein sequence ID" value="AEI11131.1"/>
    <property type="molecule type" value="Genomic_DNA"/>
</dbReference>
<dbReference type="GO" id="GO:0016758">
    <property type="term" value="F:hexosyltransferase activity"/>
    <property type="evidence" value="ECO:0007669"/>
    <property type="project" value="InterPro"/>
</dbReference>
<gene>
    <name evidence="2" type="ordered locus">Celgi_0611</name>
</gene>
<protein>
    <submittedName>
        <fullName evidence="2">Glycosyltransferase 28 domain protein</fullName>
    </submittedName>
</protein>
<dbReference type="HOGENOM" id="CLU_085408_0_0_11"/>
<dbReference type="Proteomes" id="UP000000485">
    <property type="component" value="Chromosome"/>
</dbReference>
<feature type="domain" description="Glycosyl transferase family 28 C-terminal" evidence="1">
    <location>
        <begin position="67"/>
        <end position="122"/>
    </location>
</feature>
<keyword evidence="3" id="KW-1185">Reference proteome</keyword>
<proteinExistence type="predicted"/>
<dbReference type="KEGG" id="cga:Celgi_0611"/>
<dbReference type="eggNOG" id="COG5017">
    <property type="taxonomic scope" value="Bacteria"/>
</dbReference>
<dbReference type="InterPro" id="IPR007235">
    <property type="entry name" value="Glyco_trans_28_C"/>
</dbReference>
<organism evidence="2 3">
    <name type="scientific">Cellulomonas gilvus (strain ATCC 13127 / NRRL B-14078)</name>
    <name type="common">Cellvibrio gilvus</name>
    <dbReference type="NCBI Taxonomy" id="593907"/>
    <lineage>
        <taxon>Bacteria</taxon>
        <taxon>Bacillati</taxon>
        <taxon>Actinomycetota</taxon>
        <taxon>Actinomycetes</taxon>
        <taxon>Micrococcales</taxon>
        <taxon>Cellulomonadaceae</taxon>
        <taxon>Cellulomonas</taxon>
    </lineage>
</organism>
<name>F8A6S1_CELGA</name>
<keyword evidence="2" id="KW-0808">Transferase</keyword>
<accession>F8A6S1</accession>
<dbReference type="Pfam" id="PF04101">
    <property type="entry name" value="Glyco_tran_28_C"/>
    <property type="match status" value="1"/>
</dbReference>
<dbReference type="AlphaFoldDB" id="F8A6S1"/>